<name>A0A561WBY6_ACTTI</name>
<evidence type="ECO:0000256" key="1">
    <source>
        <dbReference type="PROSITE-ProRule" id="PRU00339"/>
    </source>
</evidence>
<comment type="caution">
    <text evidence="2">The sequence shown here is derived from an EMBL/GenBank/DDBJ whole genome shotgun (WGS) entry which is preliminary data.</text>
</comment>
<organism evidence="2 3">
    <name type="scientific">Actinoplanes teichomyceticus</name>
    <dbReference type="NCBI Taxonomy" id="1867"/>
    <lineage>
        <taxon>Bacteria</taxon>
        <taxon>Bacillati</taxon>
        <taxon>Actinomycetota</taxon>
        <taxon>Actinomycetes</taxon>
        <taxon>Micromonosporales</taxon>
        <taxon>Micromonosporaceae</taxon>
        <taxon>Actinoplanes</taxon>
    </lineage>
</organism>
<dbReference type="PRINTS" id="PR00364">
    <property type="entry name" value="DISEASERSIST"/>
</dbReference>
<dbReference type="PANTHER" id="PTHR10098:SF108">
    <property type="entry name" value="TETRATRICOPEPTIDE REPEAT PROTEIN 28"/>
    <property type="match status" value="1"/>
</dbReference>
<dbReference type="Proteomes" id="UP000320239">
    <property type="component" value="Unassembled WGS sequence"/>
</dbReference>
<sequence>MTAPEGVFVTAPDPAQAGNLDDLVERLRLLKVWAGDPSYETIKNRVTAAWTAEGRSAGELVSKSTVAYCFRPGRRRLDTELVVAVVQALHPDTGYVTAWRQALRMIGGEIEAVSQVRVQDSLPQDLAGFTGRTGALDRLRHAARGGQAAVIAVIEGMAGVGKTQLAVHAGHLLARENAYDRVLFANLRGFDPDPAQPPADPAAVLDGFLRLLGMPGQQIPHTLDGRAAAYRDRLAGTRILVVLDNAATPEQVRPLLPTAPGCLTLVTSRCSLADLHPATHLTVDVFTPDEALAFLTHAVPDVPLGADPHAAARIAGRCGYLPLALCLITGHIRNTPGWTLTDHADRLDERHHQRRLDTGVELALDLSYQRLPADRRRLLRLAALHPGPDFDAYAAVALAGTDLPTAREHLHRLHRDHLLQQSTPGRYTFHDLVRVYATVRVTDEDRPPERRICLTRLFDHYLAATATAMNTLHPAEAHYRPVVSAAGTATPDLTDPDIARDWLDTERLTLVTVAAYTAGHGWPSHTIRLSRILYRYLDGGHNTDALTVHGHAGRAARNSGDLTGHAHALADLGAAHYRLGRYGPAGEYLQQALGLFRQAGDPAGEARVVNNLGVIAVRSGYYRTATDQFARVLILYREAGDRAGEGRALTNLGYVEGRSGRYQLAVEYHEQALTLYRQAGNRVGEADALNGLGEVEVRFGRYGAAGDHLRQALILHRQLGHHSGEAWTLDSIGTLHARLGEPAQATEHHQQALAIFREAGDRYGEAWALNGLGEAAHTAGHVADAVTHHTAAHTVAAETGDPDQQARAHTGLGHVHHTLGHLTLAREAYRHALALYTDLGLPEADQTRTCLAALDHSGAEQR</sequence>
<keyword evidence="3" id="KW-1185">Reference proteome</keyword>
<reference evidence="2 3" key="1">
    <citation type="submission" date="2019-06" db="EMBL/GenBank/DDBJ databases">
        <title>Sequencing the genomes of 1000 actinobacteria strains.</title>
        <authorList>
            <person name="Klenk H.-P."/>
        </authorList>
    </citation>
    <scope>NUCLEOTIDE SEQUENCE [LARGE SCALE GENOMIC DNA]</scope>
    <source>
        <strain evidence="2 3">DSM 43866</strain>
    </source>
</reference>
<dbReference type="InterPro" id="IPR011990">
    <property type="entry name" value="TPR-like_helical_dom_sf"/>
</dbReference>
<accession>A0A561WBY6</accession>
<evidence type="ECO:0000313" key="3">
    <source>
        <dbReference type="Proteomes" id="UP000320239"/>
    </source>
</evidence>
<protein>
    <submittedName>
        <fullName evidence="2">Tfp pilus assembly protein PilF</fullName>
    </submittedName>
</protein>
<dbReference type="SUPFAM" id="SSF48452">
    <property type="entry name" value="TPR-like"/>
    <property type="match status" value="2"/>
</dbReference>
<dbReference type="Pfam" id="PF13424">
    <property type="entry name" value="TPR_12"/>
    <property type="match status" value="3"/>
</dbReference>
<dbReference type="AlphaFoldDB" id="A0A561WBY6"/>
<keyword evidence="1" id="KW-0802">TPR repeat</keyword>
<dbReference type="Gene3D" id="3.40.50.300">
    <property type="entry name" value="P-loop containing nucleotide triphosphate hydrolases"/>
    <property type="match status" value="1"/>
</dbReference>
<dbReference type="PROSITE" id="PS50005">
    <property type="entry name" value="TPR"/>
    <property type="match status" value="2"/>
</dbReference>
<feature type="repeat" description="TPR" evidence="1">
    <location>
        <begin position="646"/>
        <end position="679"/>
    </location>
</feature>
<dbReference type="InterPro" id="IPR019734">
    <property type="entry name" value="TPR_rpt"/>
</dbReference>
<feature type="repeat" description="TPR" evidence="1">
    <location>
        <begin position="806"/>
        <end position="839"/>
    </location>
</feature>
<dbReference type="RefSeq" id="WP_239082675.1">
    <property type="nucleotide sequence ID" value="NZ_BOMX01000150.1"/>
</dbReference>
<dbReference type="EMBL" id="VIWY01000003">
    <property type="protein sequence ID" value="TWG21355.1"/>
    <property type="molecule type" value="Genomic_DNA"/>
</dbReference>
<evidence type="ECO:0000313" key="2">
    <source>
        <dbReference type="EMBL" id="TWG21355.1"/>
    </source>
</evidence>
<dbReference type="GO" id="GO:0043531">
    <property type="term" value="F:ADP binding"/>
    <property type="evidence" value="ECO:0007669"/>
    <property type="project" value="InterPro"/>
</dbReference>
<proteinExistence type="predicted"/>
<dbReference type="InterPro" id="IPR027417">
    <property type="entry name" value="P-loop_NTPase"/>
</dbReference>
<dbReference type="SUPFAM" id="SSF52540">
    <property type="entry name" value="P-loop containing nucleoside triphosphate hydrolases"/>
    <property type="match status" value="1"/>
</dbReference>
<dbReference type="SMART" id="SM00028">
    <property type="entry name" value="TPR"/>
    <property type="match status" value="7"/>
</dbReference>
<dbReference type="PANTHER" id="PTHR10098">
    <property type="entry name" value="RAPSYN-RELATED"/>
    <property type="match status" value="1"/>
</dbReference>
<dbReference type="Gene3D" id="1.25.40.10">
    <property type="entry name" value="Tetratricopeptide repeat domain"/>
    <property type="match status" value="2"/>
</dbReference>
<gene>
    <name evidence="2" type="ORF">FHX34_103893</name>
</gene>